<dbReference type="Pfam" id="PF11142">
    <property type="entry name" value="DUF2917"/>
    <property type="match status" value="1"/>
</dbReference>
<dbReference type="InterPro" id="IPR021317">
    <property type="entry name" value="DUF2917"/>
</dbReference>
<sequence>MLHQFIEYEQALQRSELRTVRSVDGVIVLCEQGDLWITEDNGGDVLLQRGERHLLRAGRLAVIEALSDARLQLKALAPARGWLAQLRHKLGHAWPRTAKLPQANGCH</sequence>
<reference evidence="1 2" key="1">
    <citation type="submission" date="2016-11" db="EMBL/GenBank/DDBJ databases">
        <authorList>
            <person name="Jaros S."/>
            <person name="Januszkiewicz K."/>
            <person name="Wedrychowicz H."/>
        </authorList>
    </citation>
    <scope>NUCLEOTIDE SEQUENCE [LARGE SCALE GENOMIC DNA]</scope>
    <source>
        <strain evidence="1 2">DSM 18899</strain>
    </source>
</reference>
<accession>A0A1K2HAX7</accession>
<keyword evidence="2" id="KW-1185">Reference proteome</keyword>
<dbReference type="Proteomes" id="UP000186513">
    <property type="component" value="Unassembled WGS sequence"/>
</dbReference>
<evidence type="ECO:0000313" key="2">
    <source>
        <dbReference type="Proteomes" id="UP000186513"/>
    </source>
</evidence>
<name>A0A1K2HAX7_9NEIS</name>
<dbReference type="RefSeq" id="WP_072427557.1">
    <property type="nucleotide sequence ID" value="NZ_FPKR01000003.1"/>
</dbReference>
<protein>
    <recommendedName>
        <fullName evidence="3">DUF2917 domain-containing protein</fullName>
    </recommendedName>
</protein>
<gene>
    <name evidence="1" type="ORF">SAMN02745887_01034</name>
</gene>
<evidence type="ECO:0000313" key="1">
    <source>
        <dbReference type="EMBL" id="SFZ73918.1"/>
    </source>
</evidence>
<dbReference type="AlphaFoldDB" id="A0A1K2HAX7"/>
<dbReference type="STRING" id="1121279.SAMN02745887_01034"/>
<dbReference type="EMBL" id="FPKR01000003">
    <property type="protein sequence ID" value="SFZ73918.1"/>
    <property type="molecule type" value="Genomic_DNA"/>
</dbReference>
<organism evidence="1 2">
    <name type="scientific">Chitinimonas taiwanensis DSM 18899</name>
    <dbReference type="NCBI Taxonomy" id="1121279"/>
    <lineage>
        <taxon>Bacteria</taxon>
        <taxon>Pseudomonadati</taxon>
        <taxon>Pseudomonadota</taxon>
        <taxon>Betaproteobacteria</taxon>
        <taxon>Neisseriales</taxon>
        <taxon>Chitinibacteraceae</taxon>
        <taxon>Chitinimonas</taxon>
    </lineage>
</organism>
<proteinExistence type="predicted"/>
<evidence type="ECO:0008006" key="3">
    <source>
        <dbReference type="Google" id="ProtNLM"/>
    </source>
</evidence>